<proteinExistence type="predicted"/>
<keyword evidence="3" id="KW-1185">Reference proteome</keyword>
<feature type="region of interest" description="Disordered" evidence="1">
    <location>
        <begin position="1"/>
        <end position="57"/>
    </location>
</feature>
<dbReference type="AlphaFoldDB" id="U4LTU3"/>
<accession>U4LTU3</accession>
<evidence type="ECO:0000256" key="1">
    <source>
        <dbReference type="SAM" id="MobiDB-lite"/>
    </source>
</evidence>
<protein>
    <submittedName>
        <fullName evidence="2">Uncharacterized protein</fullName>
    </submittedName>
</protein>
<evidence type="ECO:0000313" key="2">
    <source>
        <dbReference type="EMBL" id="CCX31091.1"/>
    </source>
</evidence>
<name>U4LTU3_PYROM</name>
<dbReference type="EMBL" id="HF935534">
    <property type="protein sequence ID" value="CCX31091.1"/>
    <property type="molecule type" value="Genomic_DNA"/>
</dbReference>
<sequence>MAKKGKKLTRKERKAAKEGENITKKPTDEAEKASKKSPDETEKPVETNDESENDKILHPVDIAHDARHFINEIAGSEKTLQEEYNTEVEFLKSENAKKNRDHSASGDTGQIFEEQIKELKDGFEPGIRAVQDANILKEPLEIAIPLLYDPDYNLFFTQQHLTTFKICIDAARGMASWEIEDAEKRSIKLDQLGTKIYNCITEAMQAFIASCRENELEKMINEGHPIAYEIGLMKVFERVWNGIEPRPTSPEDPARFGSSQEPPSDCFEGQPWALRRNLVSKFVVEKRMEMQRANRDYYETLLSIEEEGVPLSIQRPE</sequence>
<feature type="region of interest" description="Disordered" evidence="1">
    <location>
        <begin position="247"/>
        <end position="267"/>
    </location>
</feature>
<dbReference type="Proteomes" id="UP000018144">
    <property type="component" value="Unassembled WGS sequence"/>
</dbReference>
<feature type="compositionally biased region" description="Basic residues" evidence="1">
    <location>
        <begin position="1"/>
        <end position="14"/>
    </location>
</feature>
<evidence type="ECO:0000313" key="3">
    <source>
        <dbReference type="Proteomes" id="UP000018144"/>
    </source>
</evidence>
<feature type="compositionally biased region" description="Basic and acidic residues" evidence="1">
    <location>
        <begin position="15"/>
        <end position="46"/>
    </location>
</feature>
<reference evidence="2 3" key="1">
    <citation type="journal article" date="2013" name="PLoS Genet.">
        <title>The genome and development-dependent transcriptomes of Pyronema confluens: a window into fungal evolution.</title>
        <authorList>
            <person name="Traeger S."/>
            <person name="Altegoer F."/>
            <person name="Freitag M."/>
            <person name="Gabaldon T."/>
            <person name="Kempken F."/>
            <person name="Kumar A."/>
            <person name="Marcet-Houben M."/>
            <person name="Poggeler S."/>
            <person name="Stajich J.E."/>
            <person name="Nowrousian M."/>
        </authorList>
    </citation>
    <scope>NUCLEOTIDE SEQUENCE [LARGE SCALE GENOMIC DNA]</scope>
    <source>
        <strain evidence="3">CBS 100304</strain>
        <tissue evidence="2">Vegetative mycelium</tissue>
    </source>
</reference>
<organism evidence="2 3">
    <name type="scientific">Pyronema omphalodes (strain CBS 100304)</name>
    <name type="common">Pyronema confluens</name>
    <dbReference type="NCBI Taxonomy" id="1076935"/>
    <lineage>
        <taxon>Eukaryota</taxon>
        <taxon>Fungi</taxon>
        <taxon>Dikarya</taxon>
        <taxon>Ascomycota</taxon>
        <taxon>Pezizomycotina</taxon>
        <taxon>Pezizomycetes</taxon>
        <taxon>Pezizales</taxon>
        <taxon>Pyronemataceae</taxon>
        <taxon>Pyronema</taxon>
    </lineage>
</organism>
<dbReference type="OrthoDB" id="10519232at2759"/>
<gene>
    <name evidence="2" type="ORF">PCON_09919</name>
</gene>